<evidence type="ECO:0000313" key="3">
    <source>
        <dbReference type="Proteomes" id="UP000037020"/>
    </source>
</evidence>
<protein>
    <recommendedName>
        <fullName evidence="1">Glycosyl hydrolases family 38 C-terminal domain-containing protein</fullName>
    </recommendedName>
</protein>
<dbReference type="Proteomes" id="UP000037020">
    <property type="component" value="Unassembled WGS sequence"/>
</dbReference>
<evidence type="ECO:0000259" key="1">
    <source>
        <dbReference type="Pfam" id="PF17677"/>
    </source>
</evidence>
<feature type="domain" description="Glycosyl hydrolases family 38 C-terminal" evidence="1">
    <location>
        <begin position="6"/>
        <end position="78"/>
    </location>
</feature>
<gene>
    <name evidence="2" type="ORF">ADK38_21535</name>
</gene>
<dbReference type="Gene3D" id="2.60.40.2220">
    <property type="match status" value="1"/>
</dbReference>
<dbReference type="EMBL" id="LGUT01001835">
    <property type="protein sequence ID" value="KOG88127.1"/>
    <property type="molecule type" value="Genomic_DNA"/>
</dbReference>
<accession>A0ABR5J3W7</accession>
<comment type="caution">
    <text evidence="2">The sequence shown here is derived from an EMBL/GenBank/DDBJ whole genome shotgun (WGS) entry which is preliminary data.</text>
</comment>
<keyword evidence="3" id="KW-1185">Reference proteome</keyword>
<organism evidence="2 3">
    <name type="scientific">Streptomyces varsoviensis</name>
    <dbReference type="NCBI Taxonomy" id="67373"/>
    <lineage>
        <taxon>Bacteria</taxon>
        <taxon>Bacillati</taxon>
        <taxon>Actinomycetota</taxon>
        <taxon>Actinomycetes</taxon>
        <taxon>Kitasatosporales</taxon>
        <taxon>Streptomycetaceae</taxon>
        <taxon>Streptomyces</taxon>
    </lineage>
</organism>
<name>A0ABR5J3W7_9ACTN</name>
<dbReference type="PANTHER" id="PTHR46017">
    <property type="entry name" value="ALPHA-MANNOSIDASE 2C1"/>
    <property type="match status" value="1"/>
</dbReference>
<evidence type="ECO:0000313" key="2">
    <source>
        <dbReference type="EMBL" id="KOG88127.1"/>
    </source>
</evidence>
<sequence length="85" mass="9195">MSDPAITVEAVKAAEDRSGDVVVRLYESRGGRADGVLRTGFPFTRAEVTDLLERPLETAELTGGGVAVSLRPFQILTLRLRPGLR</sequence>
<dbReference type="InterPro" id="IPR041147">
    <property type="entry name" value="GH38_C"/>
</dbReference>
<dbReference type="InterPro" id="IPR011013">
    <property type="entry name" value="Gal_mutarotase_sf_dom"/>
</dbReference>
<dbReference type="SUPFAM" id="SSF74650">
    <property type="entry name" value="Galactose mutarotase-like"/>
    <property type="match status" value="1"/>
</dbReference>
<reference evidence="2 3" key="1">
    <citation type="submission" date="2015-07" db="EMBL/GenBank/DDBJ databases">
        <authorList>
            <person name="Ju K.-S."/>
            <person name="Doroghazi J.R."/>
            <person name="Metcalf W.W."/>
        </authorList>
    </citation>
    <scope>NUCLEOTIDE SEQUENCE [LARGE SCALE GENOMIC DNA]</scope>
    <source>
        <strain evidence="2 3">NRRL B-3589</strain>
    </source>
</reference>
<dbReference type="PANTHER" id="PTHR46017:SF1">
    <property type="entry name" value="ALPHA-MANNOSIDASE 2C1"/>
    <property type="match status" value="1"/>
</dbReference>
<proteinExistence type="predicted"/>
<dbReference type="Pfam" id="PF17677">
    <property type="entry name" value="Glyco_hydro38C2"/>
    <property type="match status" value="1"/>
</dbReference>